<evidence type="ECO:0000256" key="2">
    <source>
        <dbReference type="ARBA" id="ARBA00022475"/>
    </source>
</evidence>
<dbReference type="KEGG" id="nve:5497323"/>
<feature type="region of interest" description="Disordered" evidence="10">
    <location>
        <begin position="73"/>
        <end position="101"/>
    </location>
</feature>
<dbReference type="PANTHER" id="PTHR24246">
    <property type="entry name" value="OLFACTORY RECEPTOR AND ADENOSINE RECEPTOR"/>
    <property type="match status" value="1"/>
</dbReference>
<sequence>MVTFFLSMIVMLLAYTAIWVKVRATLTWKGEKTTQTCMLTSDSFTDSKTAQEKTLMMQPKKSKEVALPRVECEKKKHQPENKENRTMIKASGSERSRKGGADNDRKLAVTLFIVTAVYIITWLPFQIVNMVVFFACSRVFPCSIMPAANVVYFCKLLNFSNSFINPVVYSLRLPDFRVALRKNILRRCIK</sequence>
<dbReference type="GO" id="GO:0005886">
    <property type="term" value="C:plasma membrane"/>
    <property type="evidence" value="ECO:0000318"/>
    <property type="project" value="GO_Central"/>
</dbReference>
<dbReference type="GO" id="GO:0007186">
    <property type="term" value="P:G protein-coupled receptor signaling pathway"/>
    <property type="evidence" value="ECO:0000318"/>
    <property type="project" value="GO_Central"/>
</dbReference>
<keyword evidence="5" id="KW-0297">G-protein coupled receptor</keyword>
<gene>
    <name evidence="13" type="ORF">NEMVEDRAFT_v1g224430</name>
</gene>
<dbReference type="AlphaFoldDB" id="A7TAA2"/>
<dbReference type="PROSITE" id="PS50262">
    <property type="entry name" value="G_PROTEIN_RECEP_F1_2"/>
    <property type="match status" value="1"/>
</dbReference>
<evidence type="ECO:0000256" key="5">
    <source>
        <dbReference type="ARBA" id="ARBA00023040"/>
    </source>
</evidence>
<keyword evidence="6 11" id="KW-0472">Membrane</keyword>
<evidence type="ECO:0000256" key="3">
    <source>
        <dbReference type="ARBA" id="ARBA00022692"/>
    </source>
</evidence>
<dbReference type="Gene3D" id="1.20.1070.10">
    <property type="entry name" value="Rhodopsin 7-helix transmembrane proteins"/>
    <property type="match status" value="1"/>
</dbReference>
<keyword evidence="4 11" id="KW-1133">Transmembrane helix</keyword>
<evidence type="ECO:0000256" key="9">
    <source>
        <dbReference type="ARBA" id="ARBA00023224"/>
    </source>
</evidence>
<organism evidence="13 14">
    <name type="scientific">Nematostella vectensis</name>
    <name type="common">Starlet sea anemone</name>
    <dbReference type="NCBI Taxonomy" id="45351"/>
    <lineage>
        <taxon>Eukaryota</taxon>
        <taxon>Metazoa</taxon>
        <taxon>Cnidaria</taxon>
        <taxon>Anthozoa</taxon>
        <taxon>Hexacorallia</taxon>
        <taxon>Actiniaria</taxon>
        <taxon>Edwardsiidae</taxon>
        <taxon>Nematostella</taxon>
    </lineage>
</organism>
<proteinExistence type="predicted"/>
<evidence type="ECO:0000256" key="11">
    <source>
        <dbReference type="SAM" id="Phobius"/>
    </source>
</evidence>
<accession>A7TAA2</accession>
<evidence type="ECO:0000313" key="13">
    <source>
        <dbReference type="EMBL" id="EDO27069.1"/>
    </source>
</evidence>
<protein>
    <recommendedName>
        <fullName evidence="12">G-protein coupled receptors family 1 profile domain-containing protein</fullName>
    </recommendedName>
</protein>
<feature type="transmembrane region" description="Helical" evidence="11">
    <location>
        <begin position="107"/>
        <end position="125"/>
    </location>
</feature>
<keyword evidence="2" id="KW-1003">Cell membrane</keyword>
<keyword evidence="3 11" id="KW-0812">Transmembrane</keyword>
<evidence type="ECO:0000256" key="6">
    <source>
        <dbReference type="ARBA" id="ARBA00023136"/>
    </source>
</evidence>
<keyword evidence="8" id="KW-0325">Glycoprotein</keyword>
<name>A7TAA2_NEMVE</name>
<keyword evidence="7" id="KW-0675">Receptor</keyword>
<dbReference type="SUPFAM" id="SSF81321">
    <property type="entry name" value="Family A G protein-coupled receptor-like"/>
    <property type="match status" value="1"/>
</dbReference>
<dbReference type="InterPro" id="IPR000276">
    <property type="entry name" value="GPCR_Rhodpsn"/>
</dbReference>
<dbReference type="InParanoid" id="A7TAA2"/>
<dbReference type="Proteomes" id="UP000001593">
    <property type="component" value="Unassembled WGS sequence"/>
</dbReference>
<dbReference type="InterPro" id="IPR017452">
    <property type="entry name" value="GPCR_Rhodpsn_7TM"/>
</dbReference>
<evidence type="ECO:0000313" key="14">
    <source>
        <dbReference type="Proteomes" id="UP000001593"/>
    </source>
</evidence>
<feature type="transmembrane region" description="Helical" evidence="11">
    <location>
        <begin position="131"/>
        <end position="154"/>
    </location>
</feature>
<dbReference type="EMBL" id="DS473946">
    <property type="protein sequence ID" value="EDO27069.1"/>
    <property type="molecule type" value="Genomic_DNA"/>
</dbReference>
<evidence type="ECO:0000256" key="7">
    <source>
        <dbReference type="ARBA" id="ARBA00023170"/>
    </source>
</evidence>
<evidence type="ECO:0000256" key="1">
    <source>
        <dbReference type="ARBA" id="ARBA00004651"/>
    </source>
</evidence>
<dbReference type="PANTHER" id="PTHR24246:SF27">
    <property type="entry name" value="ADENOSINE RECEPTOR, ISOFORM A"/>
    <property type="match status" value="1"/>
</dbReference>
<evidence type="ECO:0000256" key="10">
    <source>
        <dbReference type="SAM" id="MobiDB-lite"/>
    </source>
</evidence>
<evidence type="ECO:0000256" key="4">
    <source>
        <dbReference type="ARBA" id="ARBA00022989"/>
    </source>
</evidence>
<dbReference type="HOGENOM" id="CLU_009579_16_0_1"/>
<dbReference type="GO" id="GO:0001609">
    <property type="term" value="F:G protein-coupled adenosine receptor activity"/>
    <property type="evidence" value="ECO:0000318"/>
    <property type="project" value="GO_Central"/>
</dbReference>
<comment type="subcellular location">
    <subcellularLocation>
        <location evidence="1">Cell membrane</location>
        <topology evidence="1">Multi-pass membrane protein</topology>
    </subcellularLocation>
</comment>
<dbReference type="PRINTS" id="PR00237">
    <property type="entry name" value="GPCRRHODOPSN"/>
</dbReference>
<feature type="transmembrane region" description="Helical" evidence="11">
    <location>
        <begin position="6"/>
        <end position="22"/>
    </location>
</feature>
<keyword evidence="9" id="KW-0807">Transducer</keyword>
<evidence type="ECO:0000259" key="12">
    <source>
        <dbReference type="PROSITE" id="PS50262"/>
    </source>
</evidence>
<evidence type="ECO:0000256" key="8">
    <source>
        <dbReference type="ARBA" id="ARBA00023180"/>
    </source>
</evidence>
<reference evidence="13 14" key="1">
    <citation type="journal article" date="2007" name="Science">
        <title>Sea anemone genome reveals ancestral eumetazoan gene repertoire and genomic organization.</title>
        <authorList>
            <person name="Putnam N.H."/>
            <person name="Srivastava M."/>
            <person name="Hellsten U."/>
            <person name="Dirks B."/>
            <person name="Chapman J."/>
            <person name="Salamov A."/>
            <person name="Terry A."/>
            <person name="Shapiro H."/>
            <person name="Lindquist E."/>
            <person name="Kapitonov V.V."/>
            <person name="Jurka J."/>
            <person name="Genikhovich G."/>
            <person name="Grigoriev I.V."/>
            <person name="Lucas S.M."/>
            <person name="Steele R.E."/>
            <person name="Finnerty J.R."/>
            <person name="Technau U."/>
            <person name="Martindale M.Q."/>
            <person name="Rokhsar D.S."/>
        </authorList>
    </citation>
    <scope>NUCLEOTIDE SEQUENCE [LARGE SCALE GENOMIC DNA]</scope>
    <source>
        <strain evidence="14">CH2 X CH6</strain>
    </source>
</reference>
<dbReference type="Pfam" id="PF00001">
    <property type="entry name" value="7tm_1"/>
    <property type="match status" value="1"/>
</dbReference>
<feature type="domain" description="G-protein coupled receptors family 1 profile" evidence="12">
    <location>
        <begin position="1"/>
        <end position="169"/>
    </location>
</feature>
<dbReference type="PhylomeDB" id="A7TAA2"/>
<keyword evidence="14" id="KW-1185">Reference proteome</keyword>